<dbReference type="EMBL" id="CAJJDN010000036">
    <property type="protein sequence ID" value="CAD8077821.1"/>
    <property type="molecule type" value="Genomic_DNA"/>
</dbReference>
<accession>A0A8S1MHD9</accession>
<reference evidence="1" key="1">
    <citation type="submission" date="2021-01" db="EMBL/GenBank/DDBJ databases">
        <authorList>
            <consortium name="Genoscope - CEA"/>
            <person name="William W."/>
        </authorList>
    </citation>
    <scope>NUCLEOTIDE SEQUENCE</scope>
</reference>
<evidence type="ECO:0000313" key="1">
    <source>
        <dbReference type="EMBL" id="CAD8077821.1"/>
    </source>
</evidence>
<organism evidence="1 2">
    <name type="scientific">Paramecium sonneborni</name>
    <dbReference type="NCBI Taxonomy" id="65129"/>
    <lineage>
        <taxon>Eukaryota</taxon>
        <taxon>Sar</taxon>
        <taxon>Alveolata</taxon>
        <taxon>Ciliophora</taxon>
        <taxon>Intramacronucleata</taxon>
        <taxon>Oligohymenophorea</taxon>
        <taxon>Peniculida</taxon>
        <taxon>Parameciidae</taxon>
        <taxon>Paramecium</taxon>
    </lineage>
</organism>
<protein>
    <submittedName>
        <fullName evidence="1">Uncharacterized protein</fullName>
    </submittedName>
</protein>
<dbReference type="Proteomes" id="UP000692954">
    <property type="component" value="Unassembled WGS sequence"/>
</dbReference>
<proteinExistence type="predicted"/>
<comment type="caution">
    <text evidence="1">The sequence shown here is derived from an EMBL/GenBank/DDBJ whole genome shotgun (WGS) entry which is preliminary data.</text>
</comment>
<sequence length="69" mass="7937">MCRNDVLIFWIDLKEKEGEMKKSFGLGLDPNCQVLSQFQSLLIEQCSWGEWTQLGLSKESNGQNLEDNN</sequence>
<evidence type="ECO:0000313" key="2">
    <source>
        <dbReference type="Proteomes" id="UP000692954"/>
    </source>
</evidence>
<keyword evidence="2" id="KW-1185">Reference proteome</keyword>
<dbReference type="AlphaFoldDB" id="A0A8S1MHD9"/>
<name>A0A8S1MHD9_9CILI</name>
<gene>
    <name evidence="1" type="ORF">PSON_ATCC_30995.1.T0360342</name>
</gene>